<dbReference type="InterPro" id="IPR029052">
    <property type="entry name" value="Metallo-depent_PP-like"/>
</dbReference>
<accession>A0A518BXA0</accession>
<dbReference type="EMBL" id="CP036280">
    <property type="protein sequence ID" value="QDU71609.1"/>
    <property type="molecule type" value="Genomic_DNA"/>
</dbReference>
<dbReference type="KEGG" id="mcad:Pan265_14610"/>
<keyword evidence="4" id="KW-1185">Reference proteome</keyword>
<protein>
    <submittedName>
        <fullName evidence="3">Calcineurin-like phosphoesterase superfamily domain protein</fullName>
    </submittedName>
</protein>
<evidence type="ECO:0000313" key="3">
    <source>
        <dbReference type="EMBL" id="QDU71609.1"/>
    </source>
</evidence>
<dbReference type="InterPro" id="IPR024654">
    <property type="entry name" value="Calcineurin-like_PHP_lpxH"/>
</dbReference>
<sequence>MLVDAGAEMLLHLGDVGTVEVIDALAEVDEAGERIEAHLVFGNTDWDLETLRRYAEGLGVAVAHPAGRLELKTGLLYFCHGHQPEVMKAGLREGARYLCHGHTHRTLDTVQGPTRIINPGALFRAETYTVALLDTDTDELEFLTVDEGPGPRPS</sequence>
<dbReference type="Proteomes" id="UP000320386">
    <property type="component" value="Chromosome"/>
</dbReference>
<reference evidence="3 4" key="1">
    <citation type="submission" date="2019-02" db="EMBL/GenBank/DDBJ databases">
        <title>Deep-cultivation of Planctomycetes and their phenomic and genomic characterization uncovers novel biology.</title>
        <authorList>
            <person name="Wiegand S."/>
            <person name="Jogler M."/>
            <person name="Boedeker C."/>
            <person name="Pinto D."/>
            <person name="Vollmers J."/>
            <person name="Rivas-Marin E."/>
            <person name="Kohn T."/>
            <person name="Peeters S.H."/>
            <person name="Heuer A."/>
            <person name="Rast P."/>
            <person name="Oberbeckmann S."/>
            <person name="Bunk B."/>
            <person name="Jeske O."/>
            <person name="Meyerdierks A."/>
            <person name="Storesund J.E."/>
            <person name="Kallscheuer N."/>
            <person name="Luecker S."/>
            <person name="Lage O.M."/>
            <person name="Pohl T."/>
            <person name="Merkel B.J."/>
            <person name="Hornburger P."/>
            <person name="Mueller R.-W."/>
            <person name="Bruemmer F."/>
            <person name="Labrenz M."/>
            <person name="Spormann A.M."/>
            <person name="Op den Camp H."/>
            <person name="Overmann J."/>
            <person name="Amann R."/>
            <person name="Jetten M.S.M."/>
            <person name="Mascher T."/>
            <person name="Medema M.H."/>
            <person name="Devos D.P."/>
            <person name="Kaster A.-K."/>
            <person name="Ovreas L."/>
            <person name="Rohde M."/>
            <person name="Galperin M.Y."/>
            <person name="Jogler C."/>
        </authorList>
    </citation>
    <scope>NUCLEOTIDE SEQUENCE [LARGE SCALE GENOMIC DNA]</scope>
    <source>
        <strain evidence="3 4">Pan265</strain>
    </source>
</reference>
<dbReference type="Gene3D" id="3.60.21.10">
    <property type="match status" value="1"/>
</dbReference>
<dbReference type="Pfam" id="PF12850">
    <property type="entry name" value="Metallophos_2"/>
    <property type="match status" value="1"/>
</dbReference>
<dbReference type="SUPFAM" id="SSF56300">
    <property type="entry name" value="Metallo-dependent phosphatases"/>
    <property type="match status" value="1"/>
</dbReference>
<gene>
    <name evidence="3" type="ORF">Pan265_14610</name>
</gene>
<evidence type="ECO:0000259" key="2">
    <source>
        <dbReference type="Pfam" id="PF12850"/>
    </source>
</evidence>
<comment type="similarity">
    <text evidence="1">Belongs to the metallophosphoesterase superfamily. YfcE family.</text>
</comment>
<proteinExistence type="inferred from homology"/>
<feature type="domain" description="Calcineurin-like phosphoesterase" evidence="2">
    <location>
        <begin position="4"/>
        <end position="138"/>
    </location>
</feature>
<evidence type="ECO:0000256" key="1">
    <source>
        <dbReference type="ARBA" id="ARBA00008950"/>
    </source>
</evidence>
<evidence type="ECO:0000313" key="4">
    <source>
        <dbReference type="Proteomes" id="UP000320386"/>
    </source>
</evidence>
<name>A0A518BXA0_9BACT</name>
<dbReference type="AlphaFoldDB" id="A0A518BXA0"/>
<organism evidence="3 4">
    <name type="scientific">Mucisphaera calidilacus</name>
    <dbReference type="NCBI Taxonomy" id="2527982"/>
    <lineage>
        <taxon>Bacteria</taxon>
        <taxon>Pseudomonadati</taxon>
        <taxon>Planctomycetota</taxon>
        <taxon>Phycisphaerae</taxon>
        <taxon>Phycisphaerales</taxon>
        <taxon>Phycisphaeraceae</taxon>
        <taxon>Mucisphaera</taxon>
    </lineage>
</organism>